<evidence type="ECO:0000313" key="2">
    <source>
        <dbReference type="EMBL" id="NYY87370.1"/>
    </source>
</evidence>
<feature type="region of interest" description="Disordered" evidence="1">
    <location>
        <begin position="190"/>
        <end position="226"/>
    </location>
</feature>
<dbReference type="EMBL" id="CP088280">
    <property type="protein sequence ID" value="UGX96478.1"/>
    <property type="molecule type" value="Genomic_DNA"/>
</dbReference>
<evidence type="ECO:0000313" key="3">
    <source>
        <dbReference type="EMBL" id="UGX96478.1"/>
    </source>
</evidence>
<name>A0A7Z0Q411_9BRAD</name>
<proteinExistence type="predicted"/>
<accession>A0A7Z0Q411</accession>
<feature type="region of interest" description="Disordered" evidence="1">
    <location>
        <begin position="1"/>
        <end position="23"/>
    </location>
</feature>
<sequence>MAEASQAAPVASGHRATSYPHLSTEDRNFIDTVIPHEHDAAQSSAAKRRRTLPDLEEVVIYRQSNANAASGESSGAPQVATTGIIVRGRSDERPLYSKDAAVLKLEHALIERGMKSRGAHEHVSRLITYSRWLFENKLPSIVDRLDSKSLIDDGAIHKYTGGRNADLLKSLNYFRTFWAAEELVVRAKRDNSSQSALLNPESAVQMEPRRIDGTAGSRGPGHPHLSTEDRNLIDSAIAQYAAQKNPKPGTVRAYTKSLYRLGNDLRARGQTTDLANHDALAEHVNTYFSDNENIKAALSVLRPHNTYPHLSTEDRNHIDSAIAQYAAQNNSQPETVKSYTQALYRLGNDFRARGQTTDLANHDALVEHANTHFRTNGKIRTGLSVLRAYHDPAPDYLSTEDRNHIDSAIAQYVAQNNSQPKTVRRYTQALHRLVNDLRARGQTTDLADYKSLLDHATTYFPNNPLIKVGLSVLRAYHDPNHLVSRGRPRALPSGKDASNDVQQTLRQRTDARAGSNLLPSEGVLINHEHDTAQSRAAKRRRTLIDPSPQNVALINPESAAPMGPLRIDAAAAQHSAPHEASTRLGELQEEQDGQHAPSAFTQEQTAFHPEQLPQGELQRLETQLQDEHHGVGDNHPAQSFPVDSEEFTFDLDQFHPGELRRLLDDDPAEELQEWRDDHSAPSAFIQAQAAFHSEQLPQGELQRVQDHLDDQAMPSAVSVASEELQRLEKQLHDELQGRRDNHPALSFSIDPEDLTLDRELFSPEELLRPLDDEPAEELQERRDDHSAPSAFIQAQAAFHSEQLPQGELERLEKQLHDELQGRRDNHPALSFSIDPEDLTLDRELFSPEELLRPLDDEPAEELQERRDDHPAPSAFIQAQAAFHSEQLPQGELERLEKQLHDELQGRRDNHPALSFSIDPEDLTLDRELFSPEELLRPLDDEPAEEVQKWRGDHPPV</sequence>
<reference evidence="2" key="2">
    <citation type="submission" date="2020-06" db="EMBL/GenBank/DDBJ databases">
        <title>Whole Genome Sequence of Bradyrhizobium sp. Strain 323S2.</title>
        <authorList>
            <person name="Bromfield E.S.P."/>
        </authorList>
    </citation>
    <scope>NUCLEOTIDE SEQUENCE [LARGE SCALE GENOMIC DNA]</scope>
    <source>
        <strain evidence="2">323S2</strain>
    </source>
</reference>
<feature type="region of interest" description="Disordered" evidence="1">
    <location>
        <begin position="570"/>
        <end position="597"/>
    </location>
</feature>
<gene>
    <name evidence="3" type="ORF">G6321_00015570</name>
    <name evidence="2" type="ORF">G6321_02700</name>
</gene>
<feature type="region of interest" description="Disordered" evidence="1">
    <location>
        <begin position="900"/>
        <end position="956"/>
    </location>
</feature>
<evidence type="ECO:0000313" key="4">
    <source>
        <dbReference type="Proteomes" id="UP000564836"/>
    </source>
</evidence>
<feature type="region of interest" description="Disordered" evidence="1">
    <location>
        <begin position="529"/>
        <end position="555"/>
    </location>
</feature>
<feature type="compositionally biased region" description="Basic and acidic residues" evidence="1">
    <location>
        <begin position="923"/>
        <end position="956"/>
    </location>
</feature>
<dbReference type="Proteomes" id="UP000564836">
    <property type="component" value="Chromosome"/>
</dbReference>
<feature type="region of interest" description="Disordered" evidence="1">
    <location>
        <begin position="848"/>
        <end position="873"/>
    </location>
</feature>
<organism evidence="2">
    <name type="scientific">Bradyrhizobium barranii subsp. barranii</name>
    <dbReference type="NCBI Taxonomy" id="2823807"/>
    <lineage>
        <taxon>Bacteria</taxon>
        <taxon>Pseudomonadati</taxon>
        <taxon>Pseudomonadota</taxon>
        <taxon>Alphaproteobacteria</taxon>
        <taxon>Hyphomicrobiales</taxon>
        <taxon>Nitrobacteraceae</taxon>
        <taxon>Bradyrhizobium</taxon>
        <taxon>Bradyrhizobium barranii</taxon>
    </lineage>
</organism>
<dbReference type="EMBL" id="JACBFH010000001">
    <property type="protein sequence ID" value="NYY87370.1"/>
    <property type="molecule type" value="Genomic_DNA"/>
</dbReference>
<feature type="compositionally biased region" description="Basic and acidic residues" evidence="1">
    <location>
        <begin position="900"/>
        <end position="910"/>
    </location>
</feature>
<reference evidence="3 4" key="1">
    <citation type="journal article" date="2017" name="Syst. Appl. Microbiol.">
        <title>Soybeans inoculated with root zone soils of Canadian native legumes harbour diverse and novel Bradyrhizobium spp. that possess agricultural potential.</title>
        <authorList>
            <person name="Bromfield E.S.P."/>
            <person name="Cloutier S."/>
            <person name="Tambong J.T."/>
            <person name="Tran Thi T.V."/>
        </authorList>
    </citation>
    <scope>NUCLEOTIDE SEQUENCE [LARGE SCALE GENOMIC DNA]</scope>
    <source>
        <strain evidence="3 4">323S2</strain>
    </source>
</reference>
<protein>
    <submittedName>
        <fullName evidence="2">Uncharacterized protein</fullName>
    </submittedName>
</protein>
<evidence type="ECO:0000256" key="1">
    <source>
        <dbReference type="SAM" id="MobiDB-lite"/>
    </source>
</evidence>
<feature type="region of interest" description="Disordered" evidence="1">
    <location>
        <begin position="768"/>
        <end position="787"/>
    </location>
</feature>
<dbReference type="AlphaFoldDB" id="A0A7Z0Q411"/>
<dbReference type="RefSeq" id="WP_166342937.1">
    <property type="nucleotide sequence ID" value="NZ_CP088280.1"/>
</dbReference>
<reference evidence="3 4" key="3">
    <citation type="journal article" date="2022" name="Int. J. Syst. Evol. Microbiol.">
        <title>Strains of Bradyrhizobium barranii sp. nov. associated with legumes native to Canada are symbionts of soybeans and belong to different subspecies (subsp. barranii subsp. nov. and subsp. apii subsp. nov.) and symbiovars (sv. glycinearum and sv. septentrionale).</title>
        <authorList>
            <person name="Bromfield E.S.P."/>
            <person name="Cloutier S."/>
            <person name="Wasai-Hara S."/>
            <person name="Minamisawa K."/>
        </authorList>
    </citation>
    <scope>NUCLEOTIDE SEQUENCE [LARGE SCALE GENOMIC DNA]</scope>
    <source>
        <strain evidence="3 4">323S2</strain>
    </source>
</reference>